<dbReference type="PANTHER" id="PTHR30203:SF24">
    <property type="entry name" value="BLR4935 PROTEIN"/>
    <property type="match status" value="1"/>
</dbReference>
<protein>
    <submittedName>
        <fullName evidence="3">TolC family protein</fullName>
    </submittedName>
</protein>
<dbReference type="SUPFAM" id="SSF56954">
    <property type="entry name" value="Outer membrane efflux proteins (OEP)"/>
    <property type="match status" value="1"/>
</dbReference>
<dbReference type="Gene3D" id="1.20.1600.10">
    <property type="entry name" value="Outer membrane efflux proteins (OEP)"/>
    <property type="match status" value="1"/>
</dbReference>
<dbReference type="EMBL" id="JBHSMS010000023">
    <property type="protein sequence ID" value="MFC5510796.1"/>
    <property type="molecule type" value="Genomic_DNA"/>
</dbReference>
<sequence length="425" mass="45640">MTAATRRRYGGARLLLFVLSAVTASVEANPAELAGALSLDAAISLAHRSRAETRVVAARVDAARERPAIVAALDDPVLAPSIDHKPVDPMMKTDRSITFEQSFPLSRIRSHRRRAAEADVDKYVGEAGKSALKIEADVGQAFFMLNERRKTHATLGRQLGLARDIVKLAAARHAVGSAPQAEVLRAEIEVARLRTRQAAILAETRAAEAMFNTALGLQPGVPVPALQVEGIQERLSLVPGLPAALETALRRRPEFRMTDAEIRRARAEIDVMKSMYQPMVMVRAGMADTMTAGRGYMLMVGVSVPIWGARLRAGVREASAMAAMAEADREAMVRMIDGEVAATLESLRGAVATNLAFRDELLPRAERAAGSAMTSYASGGLPLASVLEANKALWSIQEEAVMAEASLGMAWVRHRSAIGHFGGIP</sequence>
<evidence type="ECO:0000256" key="1">
    <source>
        <dbReference type="ARBA" id="ARBA00007613"/>
    </source>
</evidence>
<keyword evidence="2" id="KW-0732">Signal</keyword>
<feature type="signal peptide" evidence="2">
    <location>
        <begin position="1"/>
        <end position="24"/>
    </location>
</feature>
<accession>A0ABW0PDS2</accession>
<name>A0ABW0PDS2_9BURK</name>
<feature type="chain" id="PRO_5047225565" evidence="2">
    <location>
        <begin position="25"/>
        <end position="425"/>
    </location>
</feature>
<comment type="similarity">
    <text evidence="1">Belongs to the outer membrane factor (OMF) (TC 1.B.17) family.</text>
</comment>
<evidence type="ECO:0000256" key="2">
    <source>
        <dbReference type="SAM" id="SignalP"/>
    </source>
</evidence>
<reference evidence="4" key="1">
    <citation type="journal article" date="2019" name="Int. J. Syst. Evol. Microbiol.">
        <title>The Global Catalogue of Microorganisms (GCM) 10K type strain sequencing project: providing services to taxonomists for standard genome sequencing and annotation.</title>
        <authorList>
            <consortium name="The Broad Institute Genomics Platform"/>
            <consortium name="The Broad Institute Genome Sequencing Center for Infectious Disease"/>
            <person name="Wu L."/>
            <person name="Ma J."/>
        </authorList>
    </citation>
    <scope>NUCLEOTIDE SEQUENCE [LARGE SCALE GENOMIC DNA]</scope>
    <source>
        <strain evidence="4">CCUG 38813</strain>
    </source>
</reference>
<dbReference type="PANTHER" id="PTHR30203">
    <property type="entry name" value="OUTER MEMBRANE CATION EFFLUX PROTEIN"/>
    <property type="match status" value="1"/>
</dbReference>
<organism evidence="3 4">
    <name type="scientific">Massilia jejuensis</name>
    <dbReference type="NCBI Taxonomy" id="648894"/>
    <lineage>
        <taxon>Bacteria</taxon>
        <taxon>Pseudomonadati</taxon>
        <taxon>Pseudomonadota</taxon>
        <taxon>Betaproteobacteria</taxon>
        <taxon>Burkholderiales</taxon>
        <taxon>Oxalobacteraceae</taxon>
        <taxon>Telluria group</taxon>
        <taxon>Massilia</taxon>
    </lineage>
</organism>
<proteinExistence type="inferred from homology"/>
<dbReference type="RefSeq" id="WP_379718473.1">
    <property type="nucleotide sequence ID" value="NZ_JBHSMS010000023.1"/>
</dbReference>
<evidence type="ECO:0000313" key="4">
    <source>
        <dbReference type="Proteomes" id="UP001596031"/>
    </source>
</evidence>
<dbReference type="Proteomes" id="UP001596031">
    <property type="component" value="Unassembled WGS sequence"/>
</dbReference>
<dbReference type="InterPro" id="IPR010131">
    <property type="entry name" value="MdtP/NodT-like"/>
</dbReference>
<dbReference type="Pfam" id="PF02321">
    <property type="entry name" value="OEP"/>
    <property type="match status" value="1"/>
</dbReference>
<evidence type="ECO:0000313" key="3">
    <source>
        <dbReference type="EMBL" id="MFC5510796.1"/>
    </source>
</evidence>
<keyword evidence="4" id="KW-1185">Reference proteome</keyword>
<dbReference type="InterPro" id="IPR003423">
    <property type="entry name" value="OMP_efflux"/>
</dbReference>
<comment type="caution">
    <text evidence="3">The sequence shown here is derived from an EMBL/GenBank/DDBJ whole genome shotgun (WGS) entry which is preliminary data.</text>
</comment>
<gene>
    <name evidence="3" type="ORF">ACFPOU_06635</name>
</gene>